<evidence type="ECO:0000313" key="3">
    <source>
        <dbReference type="Proteomes" id="UP000053611"/>
    </source>
</evidence>
<dbReference type="GeneID" id="28982649"/>
<organism evidence="2 3">
    <name type="scientific">Cutaneotrichosporon oleaginosum</name>
    <dbReference type="NCBI Taxonomy" id="879819"/>
    <lineage>
        <taxon>Eukaryota</taxon>
        <taxon>Fungi</taxon>
        <taxon>Dikarya</taxon>
        <taxon>Basidiomycota</taxon>
        <taxon>Agaricomycotina</taxon>
        <taxon>Tremellomycetes</taxon>
        <taxon>Trichosporonales</taxon>
        <taxon>Trichosporonaceae</taxon>
        <taxon>Cutaneotrichosporon</taxon>
    </lineage>
</organism>
<dbReference type="EMBL" id="KQ087181">
    <property type="protein sequence ID" value="KLT45523.1"/>
    <property type="molecule type" value="Genomic_DNA"/>
</dbReference>
<dbReference type="InterPro" id="IPR025363">
    <property type="entry name" value="DUF4267"/>
</dbReference>
<keyword evidence="1" id="KW-1133">Transmembrane helix</keyword>
<dbReference type="AlphaFoldDB" id="A0A0J0XWU8"/>
<dbReference type="Proteomes" id="UP000053611">
    <property type="component" value="Unassembled WGS sequence"/>
</dbReference>
<feature type="transmembrane region" description="Helical" evidence="1">
    <location>
        <begin position="51"/>
        <end position="71"/>
    </location>
</feature>
<dbReference type="RefSeq" id="XP_018282014.1">
    <property type="nucleotide sequence ID" value="XM_018422046.1"/>
</dbReference>
<accession>A0A0J0XWU8</accession>
<evidence type="ECO:0000256" key="1">
    <source>
        <dbReference type="SAM" id="Phobius"/>
    </source>
</evidence>
<feature type="transmembrane region" description="Helical" evidence="1">
    <location>
        <begin position="78"/>
        <end position="101"/>
    </location>
</feature>
<gene>
    <name evidence="2" type="ORF">CC85DRAFT_282607</name>
</gene>
<name>A0A0J0XWU8_9TREE</name>
<keyword evidence="3" id="KW-1185">Reference proteome</keyword>
<evidence type="ECO:0008006" key="4">
    <source>
        <dbReference type="Google" id="ProtNLM"/>
    </source>
</evidence>
<sequence length="128" mass="13847">MLPSSSNPVPWRPVCGLLGLFFTLGLKGVFQPLKGAQIFGLTQATDAQAAFYPVVSARNVSLGLCILAFTLTGQRRALGTLLLCFTAMCGVDLAFVLRIHNVQRGKIAMHAVKLVLFPVMAAKMLEWI</sequence>
<dbReference type="Pfam" id="PF14087">
    <property type="entry name" value="DUF4267"/>
    <property type="match status" value="1"/>
</dbReference>
<dbReference type="OrthoDB" id="5070419at2759"/>
<proteinExistence type="predicted"/>
<evidence type="ECO:0000313" key="2">
    <source>
        <dbReference type="EMBL" id="KLT45523.1"/>
    </source>
</evidence>
<reference evidence="2 3" key="1">
    <citation type="submission" date="2015-03" db="EMBL/GenBank/DDBJ databases">
        <title>Genomics and transcriptomics of the oil-accumulating basidiomycete yeast T. oleaginosus allow insights into substrate utilization and the diverse evolutionary trajectories of mating systems in fungi.</title>
        <authorList>
            <consortium name="DOE Joint Genome Institute"/>
            <person name="Kourist R."/>
            <person name="Kracht O."/>
            <person name="Bracharz F."/>
            <person name="Lipzen A."/>
            <person name="Nolan M."/>
            <person name="Ohm R."/>
            <person name="Grigoriev I."/>
            <person name="Sun S."/>
            <person name="Heitman J."/>
            <person name="Bruck T."/>
            <person name="Nowrousian M."/>
        </authorList>
    </citation>
    <scope>NUCLEOTIDE SEQUENCE [LARGE SCALE GENOMIC DNA]</scope>
    <source>
        <strain evidence="2 3">IBC0246</strain>
    </source>
</reference>
<keyword evidence="1" id="KW-0812">Transmembrane</keyword>
<keyword evidence="1" id="KW-0472">Membrane</keyword>
<protein>
    <recommendedName>
        <fullName evidence="4">DUF4267 domain-containing protein</fullName>
    </recommendedName>
</protein>